<evidence type="ECO:0000256" key="1">
    <source>
        <dbReference type="ARBA" id="ARBA00023015"/>
    </source>
</evidence>
<dbReference type="GO" id="GO:0003700">
    <property type="term" value="F:DNA-binding transcription factor activity"/>
    <property type="evidence" value="ECO:0007669"/>
    <property type="project" value="InterPro"/>
</dbReference>
<keyword evidence="3" id="KW-0804">Transcription</keyword>
<dbReference type="Gene3D" id="1.10.10.60">
    <property type="entry name" value="Homeodomain-like"/>
    <property type="match status" value="1"/>
</dbReference>
<dbReference type="EMBL" id="FRBD01000037">
    <property type="protein sequence ID" value="SHL24089.1"/>
    <property type="molecule type" value="Genomic_DNA"/>
</dbReference>
<protein>
    <submittedName>
        <fullName evidence="5">Transcriptional regulator</fullName>
    </submittedName>
</protein>
<dbReference type="PROSITE" id="PS01124">
    <property type="entry name" value="HTH_ARAC_FAMILY_2"/>
    <property type="match status" value="1"/>
</dbReference>
<dbReference type="InterPro" id="IPR018060">
    <property type="entry name" value="HTH_AraC"/>
</dbReference>
<evidence type="ECO:0000259" key="4">
    <source>
        <dbReference type="PROSITE" id="PS01124"/>
    </source>
</evidence>
<evidence type="ECO:0000313" key="6">
    <source>
        <dbReference type="Proteomes" id="UP000184130"/>
    </source>
</evidence>
<dbReference type="InterPro" id="IPR009057">
    <property type="entry name" value="Homeodomain-like_sf"/>
</dbReference>
<dbReference type="PANTHER" id="PTHR43280:SF32">
    <property type="entry name" value="TRANSCRIPTIONAL REGULATORY PROTEIN"/>
    <property type="match status" value="1"/>
</dbReference>
<reference evidence="5 6" key="1">
    <citation type="submission" date="2016-11" db="EMBL/GenBank/DDBJ databases">
        <authorList>
            <person name="Jaros S."/>
            <person name="Januszkiewicz K."/>
            <person name="Wedrychowicz H."/>
        </authorList>
    </citation>
    <scope>NUCLEOTIDE SEQUENCE [LARGE SCALE GENOMIC DNA]</scope>
    <source>
        <strain evidence="5 6">KHT3</strain>
    </source>
</reference>
<dbReference type="Pfam" id="PF12833">
    <property type="entry name" value="HTH_18"/>
    <property type="match status" value="1"/>
</dbReference>
<dbReference type="OrthoDB" id="9793451at2"/>
<dbReference type="SMART" id="SM00342">
    <property type="entry name" value="HTH_ARAC"/>
    <property type="match status" value="1"/>
</dbReference>
<sequence>MAKTTYRLVEVPFSKTECGVDFFINTAHGSERRGVLTEYPVFKTDFFEMFFFRKANGYLLLGYQKIELRDGMVLILKPHQQQEWHIDEDALDYDFLIFRNDFMRTFIADKFFVYRLQYCQQTDTPPYFMATADELTEYERLLKKIRSELRQPVADSYHIIVSVLYYLLAVLNRRYTETYSLPFELPKNHYAFLFVELMEQHIRDLQRVQEYADLMHVSRVTLNQSVMAQYGVPATVLLKQRLLAEIKNGLLFSHKTVSEIAYDFHFSEPSHLMRFFKKATGKTCTQFQQEYENGTFE</sequence>
<organism evidence="5 6">
    <name type="scientific">Xylanibacter ruminicola</name>
    <name type="common">Prevotella ruminicola</name>
    <dbReference type="NCBI Taxonomy" id="839"/>
    <lineage>
        <taxon>Bacteria</taxon>
        <taxon>Pseudomonadati</taxon>
        <taxon>Bacteroidota</taxon>
        <taxon>Bacteroidia</taxon>
        <taxon>Bacteroidales</taxon>
        <taxon>Prevotellaceae</taxon>
        <taxon>Xylanibacter</taxon>
    </lineage>
</organism>
<dbReference type="RefSeq" id="WP_024990708.1">
    <property type="nucleotide sequence ID" value="NZ_FRBD01000037.1"/>
</dbReference>
<evidence type="ECO:0000256" key="3">
    <source>
        <dbReference type="ARBA" id="ARBA00023163"/>
    </source>
</evidence>
<gene>
    <name evidence="5" type="ORF">SAMN05216463_1376</name>
</gene>
<dbReference type="SUPFAM" id="SSF46689">
    <property type="entry name" value="Homeodomain-like"/>
    <property type="match status" value="1"/>
</dbReference>
<dbReference type="Proteomes" id="UP000184130">
    <property type="component" value="Unassembled WGS sequence"/>
</dbReference>
<dbReference type="SUPFAM" id="SSF51215">
    <property type="entry name" value="Regulatory protein AraC"/>
    <property type="match status" value="1"/>
</dbReference>
<accession>A0A1M6Z199</accession>
<evidence type="ECO:0000313" key="5">
    <source>
        <dbReference type="EMBL" id="SHL24089.1"/>
    </source>
</evidence>
<dbReference type="AlphaFoldDB" id="A0A1M6Z199"/>
<name>A0A1M6Z199_XYLRU</name>
<evidence type="ECO:0000256" key="2">
    <source>
        <dbReference type="ARBA" id="ARBA00023125"/>
    </source>
</evidence>
<keyword evidence="1" id="KW-0805">Transcription regulation</keyword>
<proteinExistence type="predicted"/>
<dbReference type="InterPro" id="IPR037923">
    <property type="entry name" value="HTH-like"/>
</dbReference>
<keyword evidence="2" id="KW-0238">DNA-binding</keyword>
<dbReference type="GO" id="GO:0043565">
    <property type="term" value="F:sequence-specific DNA binding"/>
    <property type="evidence" value="ECO:0007669"/>
    <property type="project" value="InterPro"/>
</dbReference>
<dbReference type="PANTHER" id="PTHR43280">
    <property type="entry name" value="ARAC-FAMILY TRANSCRIPTIONAL REGULATOR"/>
    <property type="match status" value="1"/>
</dbReference>
<feature type="domain" description="HTH araC/xylS-type" evidence="4">
    <location>
        <begin position="192"/>
        <end position="290"/>
    </location>
</feature>